<feature type="compositionally biased region" description="Basic and acidic residues" evidence="10">
    <location>
        <begin position="4394"/>
        <end position="4403"/>
    </location>
</feature>
<feature type="compositionally biased region" description="Gly residues" evidence="10">
    <location>
        <begin position="4012"/>
        <end position="4023"/>
    </location>
</feature>
<evidence type="ECO:0000256" key="2">
    <source>
        <dbReference type="ARBA" id="ARBA00004642"/>
    </source>
</evidence>
<feature type="compositionally biased region" description="Basic and acidic residues" evidence="10">
    <location>
        <begin position="4497"/>
        <end position="4524"/>
    </location>
</feature>
<feature type="compositionally biased region" description="Acidic residues" evidence="10">
    <location>
        <begin position="4110"/>
        <end position="4124"/>
    </location>
</feature>
<feature type="domain" description="VWFA" evidence="11">
    <location>
        <begin position="4667"/>
        <end position="4860"/>
    </location>
</feature>
<feature type="compositionally biased region" description="Acidic residues" evidence="10">
    <location>
        <begin position="4480"/>
        <end position="4496"/>
    </location>
</feature>
<evidence type="ECO:0000256" key="3">
    <source>
        <dbReference type="ARBA" id="ARBA00007188"/>
    </source>
</evidence>
<dbReference type="PANTHER" id="PTHR48103:SF2">
    <property type="entry name" value="MIDASIN"/>
    <property type="match status" value="1"/>
</dbReference>
<comment type="subcellular location">
    <subcellularLocation>
        <location evidence="1">Nucleus</location>
        <location evidence="1">Nucleolus</location>
    </subcellularLocation>
    <subcellularLocation>
        <location evidence="2">Nucleus</location>
        <location evidence="2">Nucleoplasm</location>
    </subcellularLocation>
</comment>
<evidence type="ECO:0000256" key="4">
    <source>
        <dbReference type="ARBA" id="ARBA00017143"/>
    </source>
</evidence>
<feature type="compositionally biased region" description="Basic and acidic residues" evidence="10">
    <location>
        <begin position="4319"/>
        <end position="4330"/>
    </location>
</feature>
<protein>
    <recommendedName>
        <fullName evidence="4 9">Midasin</fullName>
    </recommendedName>
</protein>
<dbReference type="Gene3D" id="3.40.50.300">
    <property type="entry name" value="P-loop containing nucleotide triphosphate hydrolases"/>
    <property type="match status" value="6"/>
</dbReference>
<dbReference type="PROSITE" id="PS50234">
    <property type="entry name" value="VWFA"/>
    <property type="match status" value="1"/>
</dbReference>
<evidence type="ECO:0000256" key="5">
    <source>
        <dbReference type="ARBA" id="ARBA00022741"/>
    </source>
</evidence>
<feature type="compositionally biased region" description="Basic and acidic residues" evidence="10">
    <location>
        <begin position="4266"/>
        <end position="4277"/>
    </location>
</feature>
<dbReference type="GO" id="GO:0000055">
    <property type="term" value="P:ribosomal large subunit export from nucleus"/>
    <property type="evidence" value="ECO:0007669"/>
    <property type="project" value="TreeGrafter"/>
</dbReference>
<dbReference type="InterPro" id="IPR048617">
    <property type="entry name" value="MDN1_AAA_lid_4"/>
</dbReference>
<sequence length="4872" mass="557503">MFSQKVTAFVKRKESYVRKLSFYKTDKEPNDNEYKRIVDILCKFLMNPDSTEDVAECFLEILDVLVIRSISVAEPCSSDALHRLNSVILGKLLHIDPNLLVYVQRYFDKNPAPFQSVEIDGAPVKRCRIEETEVFDYELVTSCYNILCSAPMYFKHKWNWSKFYQYLTHDAEGVRWVAINCLAVVLDMSESCYLSHVNSFTEKHQEFSIEFKKLHRNIVTTEGTIELDEILDEPLVVSIGGILLPVFQKSTLKTELNLVPVPSTRRNLQNLALAVSSNKCVCLQGAVGSGKTALVEFLAQATGRDAQSFARVQLGDQTDSKMLLGMYRCTDIPGEFLWEPGILTEAVQSGKWLLLEDIDCAATDVVSVVRQLVENKTLSVPGYRDSVQARTGFQLFVTRRLTSGSQTSQISLQKEWFCVNVESLSKDELVTIVQTMFPILNTIATRLVDVYLVFVARHEDVVKHARLISTRDLIKWCSRAIVDFDVSSPTSALKIFQDALDTFCCSVPNSVQRSNLAVAVAHKLGIVKTKAEYFCDVHKPTINIHSECLIVGRAKLRVKKADRVKLESRNANFSYTRPSVCLLERIASCVVQKEPVLLVGETGTGKTSCVQYLAQITGHKLIVINMNQQSESTDLLGGYKPVDLKLLIRPIREEFEIAFRSYFEIKPNQKFLSHLARCFEDRKWKTLTSLMIHSSNAALRRLQVSSSSQKEMEMLKKWQKIVQKLEKLQTQVQSQYSLAFSFVEGSLVKALKNGDWVLLDEINLATAETLECLSGLLEGSCGSLSLLERGDKEPIERHQDFAIFACMNPATDIGKRDLPVGLRNRFTEFFVDELTEKSDLQLLVNSYLKDLNLPSEKIAGIVKFYLNVRKETETSLLDGTGHKPHYSLRTLCRALSVSAKNPCANALRSLYEAFCLSFLTQLDSNSYPVVQRMIVKAILGEKAASAIISTPIPRPRGHDSFICFEGYWIPKGDLEPQLPRDYILTETVRQNLKDLVRVVSIGKMPVLLQGDTSVGKTSLITYLAKASGHSCVRINNHEHTDLQEYIGTYVADSTGRLVFKEGVLVDAMRKGHWIILDELNLAPSDVLEALNRVLDDNRELFIPETQQVVKAHENFMLFATQNPPGLYGGRKVLSRAFRNRFVELHFDEIPPKELQVILQKRCKMPETYCKQVINVMTELQLRRKSTATFAGKKGFITLRDLFRWAERYHLAPDTGTSLYDWSQHLADEGYLVLSSKVRRQEECSEIIQVLKKHLKRDVDPEALFSLSEKTSTVTKPILQSLLSGPIPGFEHLVWTFQMRKMAVLLSKACDFKEPVLLIGETGGGKTTVCQLLAAIRKQRLSIINCHMHTEASDFLGSLRPVREHQSQKLFEWVDGPLVNAMKDGGFFVVDEISLADDSVLERLNSLLEPERKLLIAEKQSDEENETVTAHENFIFVGTMNPGGDYGKKELSPALRNRFTEIWCEGCVSSDDLKSIMVHNLREELKETVSTAIIQFIEWLKTTEIGKRLVVSVRDILTWVNFVNCCENFEIGDAFFHGAALSYIDGLGSGLTAAENTRKLKDFKESALKFIEQQIQSTLKSKLTLNRNEYDVESREGKFGIPPFYISKGNEDIPSNVGFAFNNPTTRSNTLKVLRALQLRKPILLEGSPGVGKTSLVSALARASGHRLLRLNLSDQTDISDLFGADLPVEGGKSGEFSWRDGPFLRALKNGDWILLDELNLASQSVLEGLNACLDHRGEVYIPELGMSFVVKPGTRLFGCQNPLRQGGGRRGLPKSFLNRFTQVFVDTLEKVDLQCILKMQFTELPEDLIDKMIQFNEELSSQIGTTWGHSGSPWEMNLRDLTRWCEITIANFKRDSKKTFNIGNGAQLIYVDRMRTVQDKNNVKEIYDRIFGQFDRLPEPEFPIHLTKERVFLGNEILDRSDFAVYGNDDLLLLREQKTALKGLAQCVNMNWMAILIGGSGTGKSSLVHLLANLAGQKLKSIVVNSAMDTTEILGGFEQTDYNRHLEELLERTEALLIKILRKNLDNKNLENVAHYHGLLENVRHLFEGDDKTMGTNMSTETKLFLRKTEELSKLVSAMGTEDDEELALINKKLNDLSIAVEKDNCLNAGGKFEWVDSVLVKSWSNKKAMKHDQEIDLQDLLGVTRIVNGTSFLKHVLLDFYERSLLNDLEVRRIWSSKITSKCEFGLIAEINECLGNEAASLKFLFENKSAVEVPFGLVEPSTANNFAIVLYFRLMMLECGSERKFVANEDVIRLEEYSAAVRSGKLSSNLKNVPLILNFSNMIEQSSKFIHLLLRNENLSLTDKEYVEVRDGLRWYQRYQNLGTTKLVDKTRGTFYDLKEISSSLEVHYKWLRKFIKKLLAHSSLESFNLSTRTKIKHFSATCLNEVTSNDDYRKFRKLVKKQLPIPSPHLSESSMSFDEKLRSVSRRLRVTDEDLIDPSRTKWKIIVLALNLSTRKRLIEIYERDYKIKLDEHRDWSQELTEIEEIAVSISEPRENSDNSDKIDVNVEAWPIYEFFFLLSTYRFLKLFKEDNNSRDYCEKIYKDDALSKFEEVPTIPAGLIGLIKTLNSRETSLNQSVFLQPELLSSFFKFAQRSFAIENSHVLLNWRDIKETEEILELNKNEESNFIHNSTLFMLIFDLLSSKSGNRGEINFGNYKSRKRMFDTLRALLWKNSLILNSQEFDVCRNDASLLIHCIDYYLSHVDEVLDTFLNEYNSRKQNERWLQFLKAIRSLREIKERSNEGLKAIDRGLGWLALGYLQMFIFQDPGTIDPVHKVILKSKYAREDVNGLEQLMLVENIQCSILGIRLSDEKRSSRVDRLATISSKAKNLESLRAVRPASRFQNLREDLENFSSTVGSYETIFCHGRRLRKASESNKDFETLQVAFIWKKSLERFADKLERNFLVGFPDVVSPVITAVSNLRHGVSILIGAVKHFMNSTNRDLSLLLRFPVSSQQNYMSLVEHSLKMYCQSELACKEKLNLLRICLKEMENFSAIGKQTAWNVLQKSLKEVRSVWMEQETQRETLAREKENMYDMRVATKLEEEEEYEKAFPDHQQDFIEFSDLQKPLNEVQKAPEDKETFVELISTMDARIIQEMHWNILNNCSGEDSIKIEPDFVGPLVQRFEIYGPQLKTLEDSHLVSSLLVLIAQKSNFGDRNTKKGVYDFYRDPNVAEVEECQSLFDRLQLRVNEFLEEWPENPILNSIKVIVDRLLGFPVDSSLSKFLVGVELLLTKIKQWEENARHDVSLAEFVEAFGEKVLRWRKLEISRWKDSLEVLEDDLKTEASRWWFFLFDLVDEYSNELSSKTVESLERFLTESPLIEYEARLRLVYLFYRHVRAGPDAARQDELSRILWNVFFYYSRFLNDVKAKIQALKEPVAKKVKDTIKITRWNDVSYWSVRNTAEKTRRTLHKFVREFKKGLQQNVACCLTLKSKVEPLETSSRRELRVCDFLIETKPGKQNKTEKLVQKARLFCEEIITSSNYDSIRRDIETFIEESLEESRRLRNVEVDKSLTKAKQQAQLKSILQQKKMALANYFKTLSRLGISYRKGILAWKNRKETVINFKTMVLDLERIQRLKCGQEFENLDIALMEQWSGCEKYYYESLVKLNSLDSIFSTGRSVLGMQDAERCRGFSAHLMLLVHKQKETVADFFNFFLPFRIQATNLALMMKDTREITNIVNVPGDLVDRFLELLIELEISIRQIIIVLESCPVESLADEDSLDLNETVVPVLQDGSVSRDLLSSMRDSLHLVQNLAKELNAWIAVSRPVKEKNSKFLFHRRHLEFLRKGYQTIERVKEKLDELGGAFHYNHPIYDHELIEAINNSRELFKSTLDCIEDVEEYRITDLEDFEMHPDHITGSRSNVLNALIKQILLAVQKRQENQKSIEVTSDDVNEEDFKENLMTDELIESLRNVVQDLRLTTVWDRLSKLVDAINSGNDRLANMYMRLLSQYVPLLQQYTLLLHYYLYEQVASFRLTCKFLYLQLNVFLDLATNGFCQPDDADGAQDEGEGGTSEGGMGLAEGEGKKDVSDRIESEDQLEDARQPNEEEKEEKKDTKEEEKGIEMSENFEGHLEDLGEREENEDNDEDDDLDKEMGETDETAEKLDEEIWKDEEEENNEEESREDQKEERGTGEKTGQEELGAGDDNEKSNKDEEQKDGDRKEEEKEINEFKEPEVDDDQVDPYHGNTQPEVEPEAFDLPEDVNLDEEAKEEDGANEEDPFDIDQMKDSKLPEEREEELEETKEAEDNEQQNSSGDEDEEGDQEDANRKGDEKTAVDPEEEKEDAEKENEEQNEMEEGDKAPASFDVGSKQVDASEEVQSKKDGSRDAVESQSNQEQMDIDSTESSVNENKDKGTGQSQTEEREGHSGAKQEEDAPASSEKDSKSAPQRRKPGKSDENRSLLDDDAASAPKKLKTDAMQRNLDQEEEEREKQKGGESEAYEHIENSEKFDDYVFDAATEEQIKKQASNLEEDKEKQADDDVEMHEDTEEPMDQEEETRKEKAEKVADGKKDKSTSAKGDRSDEVEQIDLTGEVEGETVETTRVLRGNESSIHTKLDETESFDISTCDIVQKRSEIESMLAKWSQGPSSVEAANAWSSITALTESAARELSEKLRLVLEPTLTSRLKGDYRTGRRINMRKVIPYIASEFRKDKIWLRRTKPSKRDYQVVLAIDDSSSMADNHSKELAFESLSLIGKAMSYLEVGQLAVVNFGERVNILHPFGENFTDESGARLIQEMKFEQKKTMIGQLLDFIIEMFASQGNTSDNAKLVTILSDGRGIFSEGVENVSTAVRKAKLLNIFLVFIIVDNPLNKDSILDIRMPIFEGGKLLGIRSYMDSFPFPFYIILRDLDTLPAVLSDALRQWFEIVGRIDT</sequence>
<dbReference type="SMART" id="SM00382">
    <property type="entry name" value="AAA"/>
    <property type="match status" value="6"/>
</dbReference>
<accession>A0AAJ7J7V3</accession>
<feature type="compositionally biased region" description="Acidic residues" evidence="10">
    <location>
        <begin position="4193"/>
        <end position="4223"/>
    </location>
</feature>
<dbReference type="CDD" id="cd00009">
    <property type="entry name" value="AAA"/>
    <property type="match status" value="3"/>
</dbReference>
<dbReference type="Pfam" id="PF07728">
    <property type="entry name" value="AAA_5"/>
    <property type="match status" value="6"/>
</dbReference>
<feature type="compositionally biased region" description="Acidic residues" evidence="10">
    <location>
        <begin position="4078"/>
        <end position="4093"/>
    </location>
</feature>
<dbReference type="FunFam" id="3.40.50.300:FF:001384">
    <property type="entry name" value="Midasin"/>
    <property type="match status" value="1"/>
</dbReference>
<dbReference type="GO" id="GO:0005654">
    <property type="term" value="C:nucleoplasm"/>
    <property type="evidence" value="ECO:0007669"/>
    <property type="project" value="UniProtKB-SubCell"/>
</dbReference>
<feature type="region of interest" description="Disordered" evidence="10">
    <location>
        <begin position="4003"/>
        <end position="4536"/>
    </location>
</feature>
<evidence type="ECO:0000256" key="8">
    <source>
        <dbReference type="ARBA" id="ARBA00023242"/>
    </source>
</evidence>
<dbReference type="Proteomes" id="UP000694925">
    <property type="component" value="Unplaced"/>
</dbReference>
<name>A0AAJ7J7V3_9HYME</name>
<feature type="compositionally biased region" description="Basic and acidic residues" evidence="10">
    <location>
        <begin position="4430"/>
        <end position="4452"/>
    </location>
</feature>
<dbReference type="FunFam" id="3.40.50.300:FF:000142">
    <property type="entry name" value="Midasin"/>
    <property type="match status" value="1"/>
</dbReference>
<evidence type="ECO:0000256" key="6">
    <source>
        <dbReference type="ARBA" id="ARBA00022840"/>
    </source>
</evidence>
<feature type="compositionally biased region" description="Acidic residues" evidence="10">
    <location>
        <begin position="4235"/>
        <end position="4265"/>
    </location>
</feature>
<dbReference type="SUPFAM" id="SSF53300">
    <property type="entry name" value="vWA-like"/>
    <property type="match status" value="1"/>
</dbReference>
<dbReference type="PIRSF" id="PIRSF010340">
    <property type="entry name" value="Midasin"/>
    <property type="match status" value="1"/>
</dbReference>
<evidence type="ECO:0000313" key="13">
    <source>
        <dbReference type="RefSeq" id="XP_017886215.1"/>
    </source>
</evidence>
<dbReference type="Pfam" id="PF00092">
    <property type="entry name" value="VWA"/>
    <property type="match status" value="1"/>
</dbReference>
<dbReference type="PANTHER" id="PTHR48103">
    <property type="entry name" value="MIDASIN-RELATED"/>
    <property type="match status" value="1"/>
</dbReference>
<dbReference type="SUPFAM" id="SSF52540">
    <property type="entry name" value="P-loop containing nucleoside triphosphate hydrolases"/>
    <property type="match status" value="6"/>
</dbReference>
<keyword evidence="7 9" id="KW-0143">Chaperone</keyword>
<dbReference type="GO" id="GO:0016887">
    <property type="term" value="F:ATP hydrolysis activity"/>
    <property type="evidence" value="ECO:0007669"/>
    <property type="project" value="InterPro"/>
</dbReference>
<dbReference type="GO" id="GO:0030687">
    <property type="term" value="C:preribosome, large subunit precursor"/>
    <property type="evidence" value="ECO:0007669"/>
    <property type="project" value="TreeGrafter"/>
</dbReference>
<dbReference type="InterPro" id="IPR003593">
    <property type="entry name" value="AAA+_ATPase"/>
</dbReference>
<feature type="compositionally biased region" description="Basic and acidic residues" evidence="10">
    <location>
        <begin position="4147"/>
        <end position="4175"/>
    </location>
</feature>
<dbReference type="InterPro" id="IPR036465">
    <property type="entry name" value="vWFA_dom_sf"/>
</dbReference>
<dbReference type="InterPro" id="IPR011704">
    <property type="entry name" value="ATPase_dyneun-rel_AAA"/>
</dbReference>
<dbReference type="Pfam" id="PF21108">
    <property type="entry name" value="MDN1_4th"/>
    <property type="match status" value="1"/>
</dbReference>
<dbReference type="Pfam" id="PF17867">
    <property type="entry name" value="AAA_lid_7"/>
    <property type="match status" value="3"/>
</dbReference>
<dbReference type="InterPro" id="IPR027417">
    <property type="entry name" value="P-loop_NTPase"/>
</dbReference>
<keyword evidence="6 9" id="KW-0067">ATP-binding</keyword>
<evidence type="ECO:0000313" key="12">
    <source>
        <dbReference type="Proteomes" id="UP000694925"/>
    </source>
</evidence>
<organism evidence="12 13">
    <name type="scientific">Ceratina calcarata</name>
    <dbReference type="NCBI Taxonomy" id="156304"/>
    <lineage>
        <taxon>Eukaryota</taxon>
        <taxon>Metazoa</taxon>
        <taxon>Ecdysozoa</taxon>
        <taxon>Arthropoda</taxon>
        <taxon>Hexapoda</taxon>
        <taxon>Insecta</taxon>
        <taxon>Pterygota</taxon>
        <taxon>Neoptera</taxon>
        <taxon>Endopterygota</taxon>
        <taxon>Hymenoptera</taxon>
        <taxon>Apocrita</taxon>
        <taxon>Aculeata</taxon>
        <taxon>Apoidea</taxon>
        <taxon>Anthophila</taxon>
        <taxon>Apidae</taxon>
        <taxon>Ceratina</taxon>
        <taxon>Zadontomerus</taxon>
    </lineage>
</organism>
<evidence type="ECO:0000256" key="9">
    <source>
        <dbReference type="PIRNR" id="PIRNR010340"/>
    </source>
</evidence>
<dbReference type="GeneID" id="108628651"/>
<dbReference type="InterPro" id="IPR041190">
    <property type="entry name" value="Midasin_AAA_lid_5"/>
</dbReference>
<dbReference type="FunFam" id="3.40.50.300:FF:002451">
    <property type="entry name" value="Midasin"/>
    <property type="match status" value="1"/>
</dbReference>
<feature type="compositionally biased region" description="Acidic residues" evidence="10">
    <location>
        <begin position="4525"/>
        <end position="4536"/>
    </location>
</feature>
<evidence type="ECO:0000256" key="7">
    <source>
        <dbReference type="ARBA" id="ARBA00023186"/>
    </source>
</evidence>
<dbReference type="FunFam" id="3.40.50.410:FF:000028">
    <property type="entry name" value="Midasin"/>
    <property type="match status" value="1"/>
</dbReference>
<dbReference type="RefSeq" id="XP_017886215.1">
    <property type="nucleotide sequence ID" value="XM_018030726.2"/>
</dbReference>
<feature type="compositionally biased region" description="Basic and acidic residues" evidence="10">
    <location>
        <begin position="4024"/>
        <end position="4077"/>
    </location>
</feature>
<feature type="compositionally biased region" description="Basic and acidic residues" evidence="10">
    <location>
        <begin position="4225"/>
        <end position="4234"/>
    </location>
</feature>
<dbReference type="InterPro" id="IPR040848">
    <property type="entry name" value="AAA_lid_7"/>
</dbReference>
<comment type="similarity">
    <text evidence="3 9">Belongs to the midasin family.</text>
</comment>
<feature type="compositionally biased region" description="Basic and acidic residues" evidence="10">
    <location>
        <begin position="4125"/>
        <end position="4139"/>
    </location>
</feature>
<gene>
    <name evidence="13" type="primary">LOC108628651</name>
</gene>
<comment type="function">
    <text evidence="9">Nuclear chaperone required for maturation and nuclear export of pre-60S ribosome subunits.</text>
</comment>
<dbReference type="Gene3D" id="3.40.50.410">
    <property type="entry name" value="von Willebrand factor, type A domain"/>
    <property type="match status" value="1"/>
</dbReference>
<feature type="compositionally biased region" description="Acidic residues" evidence="10">
    <location>
        <begin position="4278"/>
        <end position="4298"/>
    </location>
</feature>
<dbReference type="InterPro" id="IPR012099">
    <property type="entry name" value="Midasin"/>
</dbReference>
<dbReference type="FunFam" id="3.40.50.300:FF:000582">
    <property type="entry name" value="Midasin"/>
    <property type="match status" value="1"/>
</dbReference>
<dbReference type="InterPro" id="IPR002035">
    <property type="entry name" value="VWF_A"/>
</dbReference>
<dbReference type="CDD" id="cd01460">
    <property type="entry name" value="vWA_midasin"/>
    <property type="match status" value="1"/>
</dbReference>
<keyword evidence="5 9" id="KW-0547">Nucleotide-binding</keyword>
<evidence type="ECO:0000256" key="1">
    <source>
        <dbReference type="ARBA" id="ARBA00004604"/>
    </source>
</evidence>
<dbReference type="KEGG" id="ccal:108628651"/>
<dbReference type="Pfam" id="PF17865">
    <property type="entry name" value="AAA_lid_5"/>
    <property type="match status" value="1"/>
</dbReference>
<dbReference type="SMART" id="SM00327">
    <property type="entry name" value="VWA"/>
    <property type="match status" value="1"/>
</dbReference>
<feature type="compositionally biased region" description="Basic and acidic residues" evidence="10">
    <location>
        <begin position="4094"/>
        <end position="4109"/>
    </location>
</feature>
<proteinExistence type="inferred from homology"/>
<dbReference type="GO" id="GO:0000027">
    <property type="term" value="P:ribosomal large subunit assembly"/>
    <property type="evidence" value="ECO:0007669"/>
    <property type="project" value="InterPro"/>
</dbReference>
<feature type="compositionally biased region" description="Basic and acidic residues" evidence="10">
    <location>
        <begin position="4350"/>
        <end position="4385"/>
    </location>
</feature>
<dbReference type="GO" id="GO:0005524">
    <property type="term" value="F:ATP binding"/>
    <property type="evidence" value="ECO:0007669"/>
    <property type="project" value="UniProtKB-KW"/>
</dbReference>
<evidence type="ECO:0000256" key="10">
    <source>
        <dbReference type="SAM" id="MobiDB-lite"/>
    </source>
</evidence>
<keyword evidence="8 9" id="KW-0539">Nucleus</keyword>
<keyword evidence="12" id="KW-1185">Reference proteome</keyword>
<evidence type="ECO:0000259" key="11">
    <source>
        <dbReference type="PROSITE" id="PS50234"/>
    </source>
</evidence>
<reference evidence="13" key="1">
    <citation type="submission" date="2025-08" db="UniProtKB">
        <authorList>
            <consortium name="RefSeq"/>
        </authorList>
    </citation>
    <scope>IDENTIFICATION</scope>
    <source>
        <tissue evidence="13">Whole body</tissue>
    </source>
</reference>
<dbReference type="GO" id="GO:0005730">
    <property type="term" value="C:nucleolus"/>
    <property type="evidence" value="ECO:0007669"/>
    <property type="project" value="UniProtKB-SubCell"/>
</dbReference>